<proteinExistence type="predicted"/>
<sequence>MTDHAPLRKLPGSARLAAVVALGLVTGCTQFPEVAAMPADPTPEKPVLLPLDDLIAQDRAPAAAEPASEGLVSQAALLRARAARLRAEAAQP</sequence>
<dbReference type="AlphaFoldDB" id="A0A2T4J6M7"/>
<evidence type="ECO:0000313" key="1">
    <source>
        <dbReference type="EMBL" id="PTE13549.1"/>
    </source>
</evidence>
<reference evidence="1 2" key="1">
    <citation type="submission" date="2018-03" db="EMBL/GenBank/DDBJ databases">
        <title>Rhodobacter blasticus.</title>
        <authorList>
            <person name="Meyer T.E."/>
            <person name="Miller S."/>
            <person name="Lodha T."/>
            <person name="Gandham S."/>
            <person name="Chintalapati S."/>
            <person name="Chintalapati V.R."/>
        </authorList>
    </citation>
    <scope>NUCLEOTIDE SEQUENCE [LARGE SCALE GENOMIC DNA]</scope>
    <source>
        <strain evidence="1 2">DSM 2131</strain>
    </source>
</reference>
<dbReference type="Proteomes" id="UP000241362">
    <property type="component" value="Unassembled WGS sequence"/>
</dbReference>
<keyword evidence="2" id="KW-1185">Reference proteome</keyword>
<name>A0A2T4J6M7_FUSBL</name>
<evidence type="ECO:0008006" key="3">
    <source>
        <dbReference type="Google" id="ProtNLM"/>
    </source>
</evidence>
<evidence type="ECO:0000313" key="2">
    <source>
        <dbReference type="Proteomes" id="UP000241362"/>
    </source>
</evidence>
<comment type="caution">
    <text evidence="1">The sequence shown here is derived from an EMBL/GenBank/DDBJ whole genome shotgun (WGS) entry which is preliminary data.</text>
</comment>
<dbReference type="RefSeq" id="WP_107674050.1">
    <property type="nucleotide sequence ID" value="NZ_PZKE01000013.1"/>
</dbReference>
<gene>
    <name evidence="1" type="ORF">C5F44_13425</name>
</gene>
<protein>
    <recommendedName>
        <fullName evidence="3">DUF3035 domain-containing protein</fullName>
    </recommendedName>
</protein>
<dbReference type="EMBL" id="PZKE01000013">
    <property type="protein sequence ID" value="PTE13549.1"/>
    <property type="molecule type" value="Genomic_DNA"/>
</dbReference>
<organism evidence="1 2">
    <name type="scientific">Fuscovulum blasticum DSM 2131</name>
    <dbReference type="NCBI Taxonomy" id="1188250"/>
    <lineage>
        <taxon>Bacteria</taxon>
        <taxon>Pseudomonadati</taxon>
        <taxon>Pseudomonadota</taxon>
        <taxon>Alphaproteobacteria</taxon>
        <taxon>Rhodobacterales</taxon>
        <taxon>Paracoccaceae</taxon>
        <taxon>Pseudogemmobacter</taxon>
    </lineage>
</organism>
<accession>A0A2T4J6M7</accession>